<evidence type="ECO:0000256" key="2">
    <source>
        <dbReference type="ARBA" id="ARBA00023134"/>
    </source>
</evidence>
<dbReference type="OrthoDB" id="8830751at2759"/>
<dbReference type="InterPro" id="IPR027417">
    <property type="entry name" value="P-loop_NTPase"/>
</dbReference>
<evidence type="ECO:0000256" key="3">
    <source>
        <dbReference type="SAM" id="MobiDB-lite"/>
    </source>
</evidence>
<dbReference type="GO" id="GO:0003924">
    <property type="term" value="F:GTPase activity"/>
    <property type="evidence" value="ECO:0007669"/>
    <property type="project" value="InterPro"/>
</dbReference>
<dbReference type="InterPro" id="IPR001806">
    <property type="entry name" value="Small_GTPase"/>
</dbReference>
<dbReference type="PROSITE" id="PS51420">
    <property type="entry name" value="RHO"/>
    <property type="match status" value="1"/>
</dbReference>
<gene>
    <name evidence="4" type="ORF">PIIN_04730</name>
</gene>
<dbReference type="GO" id="GO:0005525">
    <property type="term" value="F:GTP binding"/>
    <property type="evidence" value="ECO:0007669"/>
    <property type="project" value="UniProtKB-KW"/>
</dbReference>
<organism evidence="4 5">
    <name type="scientific">Serendipita indica (strain DSM 11827)</name>
    <name type="common">Root endophyte fungus</name>
    <name type="synonym">Piriformospora indica</name>
    <dbReference type="NCBI Taxonomy" id="1109443"/>
    <lineage>
        <taxon>Eukaryota</taxon>
        <taxon>Fungi</taxon>
        <taxon>Dikarya</taxon>
        <taxon>Basidiomycota</taxon>
        <taxon>Agaricomycotina</taxon>
        <taxon>Agaricomycetes</taxon>
        <taxon>Sebacinales</taxon>
        <taxon>Serendipitaceae</taxon>
        <taxon>Serendipita</taxon>
    </lineage>
</organism>
<evidence type="ECO:0000313" key="5">
    <source>
        <dbReference type="Proteomes" id="UP000007148"/>
    </source>
</evidence>
<evidence type="ECO:0000313" key="4">
    <source>
        <dbReference type="EMBL" id="CCA70795.1"/>
    </source>
</evidence>
<dbReference type="EMBL" id="CAFZ01000095">
    <property type="protein sequence ID" value="CCA70795.1"/>
    <property type="molecule type" value="Genomic_DNA"/>
</dbReference>
<name>G4THK2_SERID</name>
<dbReference type="AlphaFoldDB" id="G4THK2"/>
<dbReference type="InParanoid" id="G4THK2"/>
<feature type="region of interest" description="Disordered" evidence="3">
    <location>
        <begin position="164"/>
        <end position="188"/>
    </location>
</feature>
<dbReference type="PROSITE" id="PS51419">
    <property type="entry name" value="RAB"/>
    <property type="match status" value="1"/>
</dbReference>
<dbReference type="Pfam" id="PF00071">
    <property type="entry name" value="Ras"/>
    <property type="match status" value="1"/>
</dbReference>
<dbReference type="SMART" id="SM00174">
    <property type="entry name" value="RHO"/>
    <property type="match status" value="1"/>
</dbReference>
<dbReference type="eggNOG" id="KOG0393">
    <property type="taxonomic scope" value="Eukaryota"/>
</dbReference>
<evidence type="ECO:0000256" key="1">
    <source>
        <dbReference type="ARBA" id="ARBA00022741"/>
    </source>
</evidence>
<dbReference type="SUPFAM" id="SSF52540">
    <property type="entry name" value="P-loop containing nucleoside triphosphate hydrolases"/>
    <property type="match status" value="1"/>
</dbReference>
<keyword evidence="2" id="KW-0342">GTP-binding</keyword>
<dbReference type="SMART" id="SM00175">
    <property type="entry name" value="RAB"/>
    <property type="match status" value="1"/>
</dbReference>
<sequence length="245" mass="27214">MFPKDKSKSRSRDSLRKVRKLLFLGERAVGKTSLIHAFAYVDAQATIAAGRLFTIHHDCTINVAPSLSTLFWNIRGVQNETVKYPKSMSLPYVIVAPWDTSARPEDDRLRPLGYPGAELIVMCFSIDKRSTLSALADRWLPEVLFHFETPPPIVIVGCKGDLRHLPPSTDSQTGPPESQKRERQQNDVSIDEAITMARRIGAQGYIECSALTGKGVDETLQTLAFLSLSVEPPTRDKGDDTCIMT</sequence>
<dbReference type="PRINTS" id="PR00449">
    <property type="entry name" value="RASTRNSFRMNG"/>
</dbReference>
<keyword evidence="5" id="KW-1185">Reference proteome</keyword>
<accession>G4THK2</accession>
<dbReference type="Gene3D" id="3.40.50.300">
    <property type="entry name" value="P-loop containing nucleotide triphosphate hydrolases"/>
    <property type="match status" value="1"/>
</dbReference>
<dbReference type="STRING" id="1109443.G4THK2"/>
<dbReference type="PANTHER" id="PTHR24072">
    <property type="entry name" value="RHO FAMILY GTPASE"/>
    <property type="match status" value="1"/>
</dbReference>
<dbReference type="Proteomes" id="UP000007148">
    <property type="component" value="Unassembled WGS sequence"/>
</dbReference>
<dbReference type="HOGENOM" id="CLU_1133959_0_0_1"/>
<reference evidence="4 5" key="1">
    <citation type="journal article" date="2011" name="PLoS Pathog.">
        <title>Endophytic Life Strategies Decoded by Genome and Transcriptome Analyses of the Mutualistic Root Symbiont Piriformospora indica.</title>
        <authorList>
            <person name="Zuccaro A."/>
            <person name="Lahrmann U."/>
            <person name="Guldener U."/>
            <person name="Langen G."/>
            <person name="Pfiffi S."/>
            <person name="Biedenkopf D."/>
            <person name="Wong P."/>
            <person name="Samans B."/>
            <person name="Grimm C."/>
            <person name="Basiewicz M."/>
            <person name="Murat C."/>
            <person name="Martin F."/>
            <person name="Kogel K.H."/>
        </authorList>
    </citation>
    <scope>NUCLEOTIDE SEQUENCE [LARGE SCALE GENOMIC DNA]</scope>
    <source>
        <strain evidence="4 5">DSM 11827</strain>
    </source>
</reference>
<proteinExistence type="predicted"/>
<protein>
    <submittedName>
        <fullName evidence="4">Probable GTPase Rho1</fullName>
    </submittedName>
</protein>
<comment type="caution">
    <text evidence="4">The sequence shown here is derived from an EMBL/GenBank/DDBJ whole genome shotgun (WGS) entry which is preliminary data.</text>
</comment>
<dbReference type="GO" id="GO:0007264">
    <property type="term" value="P:small GTPase-mediated signal transduction"/>
    <property type="evidence" value="ECO:0007669"/>
    <property type="project" value="InterPro"/>
</dbReference>
<keyword evidence="1" id="KW-0547">Nucleotide-binding</keyword>
<dbReference type="InterPro" id="IPR003578">
    <property type="entry name" value="Small_GTPase_Rho"/>
</dbReference>